<comment type="similarity">
    <text evidence="1 3">Belongs to the enoyl-CoA hydratase/isomerase family.</text>
</comment>
<dbReference type="GO" id="GO:0005739">
    <property type="term" value="C:mitochondrion"/>
    <property type="evidence" value="ECO:0007669"/>
    <property type="project" value="TreeGrafter"/>
</dbReference>
<organism evidence="5 6">
    <name type="scientific">Cronartium quercuum f. sp. fusiforme G11</name>
    <dbReference type="NCBI Taxonomy" id="708437"/>
    <lineage>
        <taxon>Eukaryota</taxon>
        <taxon>Fungi</taxon>
        <taxon>Dikarya</taxon>
        <taxon>Basidiomycota</taxon>
        <taxon>Pucciniomycotina</taxon>
        <taxon>Pucciniomycetes</taxon>
        <taxon>Pucciniales</taxon>
        <taxon>Coleosporiaceae</taxon>
        <taxon>Cronartium</taxon>
    </lineage>
</organism>
<sequence>MLPSGTKWRGQLPTHGPTLESELLDEGRIMLVSLNRPQGLNAMNDEMQDDLSRLFDHFEADVTIWVAILTGNSTGSVKAFCAGQDLKEWSKKSNQSQVDQLLENPNGFGSLSRRHSRKPIIAAVDGLCLGGGMELILNCDLVVATKNSLFGLPEVSKGVIASQGGIPRLLYQSGRVLASELLFLGKPISANEALNRFRIINRVVPSSNELLPAAMKLARQITANSPSAVQLSKLTLLETLRRGHEEFLNLTQLEKLKTEALKLGKGIEQSTVASILRDEFDDLCKSPDSKEGLKSFSEKRRPIWINPASRPASSNGKLSTSRHPKL</sequence>
<reference evidence="5" key="1">
    <citation type="submission" date="2013-11" db="EMBL/GenBank/DDBJ databases">
        <title>Genome sequence of the fusiform rust pathogen reveals effectors for host alternation and coevolution with pine.</title>
        <authorList>
            <consortium name="DOE Joint Genome Institute"/>
            <person name="Smith K."/>
            <person name="Pendleton A."/>
            <person name="Kubisiak T."/>
            <person name="Anderson C."/>
            <person name="Salamov A."/>
            <person name="Aerts A."/>
            <person name="Riley R."/>
            <person name="Clum A."/>
            <person name="Lindquist E."/>
            <person name="Ence D."/>
            <person name="Campbell M."/>
            <person name="Kronenberg Z."/>
            <person name="Feau N."/>
            <person name="Dhillon B."/>
            <person name="Hamelin R."/>
            <person name="Burleigh J."/>
            <person name="Smith J."/>
            <person name="Yandell M."/>
            <person name="Nelson C."/>
            <person name="Grigoriev I."/>
            <person name="Davis J."/>
        </authorList>
    </citation>
    <scope>NUCLEOTIDE SEQUENCE</scope>
    <source>
        <strain evidence="5">G11</strain>
    </source>
</reference>
<evidence type="ECO:0000313" key="5">
    <source>
        <dbReference type="EMBL" id="KAG0148224.1"/>
    </source>
</evidence>
<protein>
    <submittedName>
        <fullName evidence="5">Uncharacterized protein</fullName>
    </submittedName>
</protein>
<dbReference type="InterPro" id="IPR014748">
    <property type="entry name" value="Enoyl-CoA_hydra_C"/>
</dbReference>
<dbReference type="GO" id="GO:0016829">
    <property type="term" value="F:lyase activity"/>
    <property type="evidence" value="ECO:0007669"/>
    <property type="project" value="UniProtKB-KW"/>
</dbReference>
<dbReference type="PROSITE" id="PS00166">
    <property type="entry name" value="ENOYL_COA_HYDRATASE"/>
    <property type="match status" value="1"/>
</dbReference>
<dbReference type="SUPFAM" id="SSF52096">
    <property type="entry name" value="ClpP/crotonase"/>
    <property type="match status" value="1"/>
</dbReference>
<evidence type="ECO:0000256" key="1">
    <source>
        <dbReference type="ARBA" id="ARBA00005254"/>
    </source>
</evidence>
<dbReference type="InterPro" id="IPR018376">
    <property type="entry name" value="Enoyl-CoA_hyd/isom_CS"/>
</dbReference>
<dbReference type="CDD" id="cd06558">
    <property type="entry name" value="crotonase-like"/>
    <property type="match status" value="1"/>
</dbReference>
<dbReference type="InterPro" id="IPR001753">
    <property type="entry name" value="Enoyl-CoA_hydra/iso"/>
</dbReference>
<keyword evidence="2" id="KW-0456">Lyase</keyword>
<dbReference type="AlphaFoldDB" id="A0A9P6TDX0"/>
<dbReference type="PANTHER" id="PTHR11941:SF158">
    <property type="entry name" value="ENOYL-COA HYDRATASE (AFU_ORTHOLOGUE AFUA_2G10650)"/>
    <property type="match status" value="1"/>
</dbReference>
<dbReference type="GO" id="GO:0006635">
    <property type="term" value="P:fatty acid beta-oxidation"/>
    <property type="evidence" value="ECO:0007669"/>
    <property type="project" value="TreeGrafter"/>
</dbReference>
<evidence type="ECO:0000256" key="2">
    <source>
        <dbReference type="ARBA" id="ARBA00023239"/>
    </source>
</evidence>
<keyword evidence="6" id="KW-1185">Reference proteome</keyword>
<dbReference type="Proteomes" id="UP000886653">
    <property type="component" value="Unassembled WGS sequence"/>
</dbReference>
<feature type="region of interest" description="Disordered" evidence="4">
    <location>
        <begin position="304"/>
        <end position="326"/>
    </location>
</feature>
<evidence type="ECO:0000256" key="3">
    <source>
        <dbReference type="RuleBase" id="RU003707"/>
    </source>
</evidence>
<comment type="caution">
    <text evidence="5">The sequence shown here is derived from an EMBL/GenBank/DDBJ whole genome shotgun (WGS) entry which is preliminary data.</text>
</comment>
<gene>
    <name evidence="5" type="ORF">CROQUDRAFT_670040</name>
</gene>
<dbReference type="Pfam" id="PF00378">
    <property type="entry name" value="ECH_1"/>
    <property type="match status" value="1"/>
</dbReference>
<dbReference type="OrthoDB" id="2139957at2759"/>
<dbReference type="EMBL" id="MU167239">
    <property type="protein sequence ID" value="KAG0148224.1"/>
    <property type="molecule type" value="Genomic_DNA"/>
</dbReference>
<evidence type="ECO:0000256" key="4">
    <source>
        <dbReference type="SAM" id="MobiDB-lite"/>
    </source>
</evidence>
<dbReference type="Gene3D" id="3.90.226.10">
    <property type="entry name" value="2-enoyl-CoA Hydratase, Chain A, domain 1"/>
    <property type="match status" value="1"/>
</dbReference>
<dbReference type="PANTHER" id="PTHR11941">
    <property type="entry name" value="ENOYL-COA HYDRATASE-RELATED"/>
    <property type="match status" value="1"/>
</dbReference>
<accession>A0A9P6TDX0</accession>
<dbReference type="Gene3D" id="1.10.12.10">
    <property type="entry name" value="Lyase 2-enoyl-coa Hydratase, Chain A, domain 2"/>
    <property type="match status" value="1"/>
</dbReference>
<dbReference type="InterPro" id="IPR029045">
    <property type="entry name" value="ClpP/crotonase-like_dom_sf"/>
</dbReference>
<evidence type="ECO:0000313" key="6">
    <source>
        <dbReference type="Proteomes" id="UP000886653"/>
    </source>
</evidence>
<proteinExistence type="inferred from homology"/>
<name>A0A9P6TDX0_9BASI</name>